<sequence length="469" mass="50033">MGIARDRMRIFPRVVDVSECAFARVAAGTDEAARRRRCGPGECDPAVALPCSGLHRGGASDHPRNVKGESHQSIHVRDVAAKPNSRVQGNTVQLLALLLLVVACALIWTLLRVRGVSEHGEARAPAVTPVSDSLPEPRAITARGDLAADEEANIELFRQVAPSVVHIESLKAQRRDRLSLNALDIPRGTGSGFIWDDRGHVVTNYHVIQQADRIFVILQDGTKWPASVVGAAPDKDMAVLEVEAPREKLRPVSLGISNELQVGQKVFAIGNPFGFDHTLTTGVISGLNREIRSVTERTIYDVIQTDAAINPGNSGGPLLDSAGLLIGINTAIYSPSGAYAGIGFAVPVDTVNRIVPQLVSNGRVFKPGLGIYPLNASLAARNNIQGVVIREVAEDSAAARAGLRGLVHTRAGPSMLGDVIVGIDGALVENIDDIYRVLDERNVGDEVELTVVREGKEVGVSIELQDLAD</sequence>
<name>D0LRW9_HALO1</name>
<feature type="domain" description="PDZ" evidence="6">
    <location>
        <begin position="358"/>
        <end position="455"/>
    </location>
</feature>
<dbReference type="Gene3D" id="2.30.42.10">
    <property type="match status" value="1"/>
</dbReference>
<dbReference type="EMBL" id="CP001804">
    <property type="protein sequence ID" value="ACY19111.1"/>
    <property type="molecule type" value="Genomic_DNA"/>
</dbReference>
<dbReference type="EC" id="3.4.21.108" evidence="7"/>
<dbReference type="InterPro" id="IPR001478">
    <property type="entry name" value="PDZ"/>
</dbReference>
<dbReference type="KEGG" id="hoh:Hoch_6645"/>
<evidence type="ECO:0000256" key="4">
    <source>
        <dbReference type="ARBA" id="ARBA00022825"/>
    </source>
</evidence>
<evidence type="ECO:0000256" key="3">
    <source>
        <dbReference type="ARBA" id="ARBA00022801"/>
    </source>
</evidence>
<keyword evidence="3 7" id="KW-0378">Hydrolase</keyword>
<feature type="transmembrane region" description="Helical" evidence="5">
    <location>
        <begin position="92"/>
        <end position="111"/>
    </location>
</feature>
<dbReference type="RefSeq" id="WP_012831703.1">
    <property type="nucleotide sequence ID" value="NC_013440.1"/>
</dbReference>
<evidence type="ECO:0000259" key="6">
    <source>
        <dbReference type="PROSITE" id="PS50106"/>
    </source>
</evidence>
<dbReference type="SUPFAM" id="SSF50156">
    <property type="entry name" value="PDZ domain-like"/>
    <property type="match status" value="1"/>
</dbReference>
<organism evidence="7 8">
    <name type="scientific">Haliangium ochraceum (strain DSM 14365 / JCM 11303 / SMP-2)</name>
    <dbReference type="NCBI Taxonomy" id="502025"/>
    <lineage>
        <taxon>Bacteria</taxon>
        <taxon>Pseudomonadati</taxon>
        <taxon>Myxococcota</taxon>
        <taxon>Polyangia</taxon>
        <taxon>Haliangiales</taxon>
        <taxon>Kofleriaceae</taxon>
        <taxon>Haliangium</taxon>
    </lineage>
</organism>
<dbReference type="PRINTS" id="PR00834">
    <property type="entry name" value="PROTEASES2C"/>
</dbReference>
<keyword evidence="2" id="KW-0645">Protease</keyword>
<dbReference type="InterPro" id="IPR009003">
    <property type="entry name" value="Peptidase_S1_PA"/>
</dbReference>
<dbReference type="PANTHER" id="PTHR43343">
    <property type="entry name" value="PEPTIDASE S12"/>
    <property type="match status" value="1"/>
</dbReference>
<dbReference type="SUPFAM" id="SSF50494">
    <property type="entry name" value="Trypsin-like serine proteases"/>
    <property type="match status" value="1"/>
</dbReference>
<evidence type="ECO:0000256" key="5">
    <source>
        <dbReference type="SAM" id="Phobius"/>
    </source>
</evidence>
<evidence type="ECO:0000313" key="7">
    <source>
        <dbReference type="EMBL" id="ACY19111.1"/>
    </source>
</evidence>
<evidence type="ECO:0000256" key="2">
    <source>
        <dbReference type="ARBA" id="ARBA00022670"/>
    </source>
</evidence>
<dbReference type="Proteomes" id="UP000001880">
    <property type="component" value="Chromosome"/>
</dbReference>
<keyword evidence="5" id="KW-1133">Transmembrane helix</keyword>
<dbReference type="InterPro" id="IPR001940">
    <property type="entry name" value="Peptidase_S1C"/>
</dbReference>
<dbReference type="eggNOG" id="COG0265">
    <property type="taxonomic scope" value="Bacteria"/>
</dbReference>
<dbReference type="PANTHER" id="PTHR43343:SF3">
    <property type="entry name" value="PROTEASE DO-LIKE 8, CHLOROPLASTIC"/>
    <property type="match status" value="1"/>
</dbReference>
<keyword evidence="4" id="KW-0720">Serine protease</keyword>
<dbReference type="Pfam" id="PF13180">
    <property type="entry name" value="PDZ_2"/>
    <property type="match status" value="1"/>
</dbReference>
<dbReference type="AlphaFoldDB" id="D0LRW9"/>
<dbReference type="GO" id="GO:0004252">
    <property type="term" value="F:serine-type endopeptidase activity"/>
    <property type="evidence" value="ECO:0007669"/>
    <property type="project" value="InterPro"/>
</dbReference>
<evidence type="ECO:0000313" key="8">
    <source>
        <dbReference type="Proteomes" id="UP000001880"/>
    </source>
</evidence>
<keyword evidence="5" id="KW-0472">Membrane</keyword>
<gene>
    <name evidence="7" type="ordered locus">Hoch_6645</name>
</gene>
<dbReference type="GO" id="GO:0006508">
    <property type="term" value="P:proteolysis"/>
    <property type="evidence" value="ECO:0007669"/>
    <property type="project" value="UniProtKB-KW"/>
</dbReference>
<dbReference type="InterPro" id="IPR036034">
    <property type="entry name" value="PDZ_sf"/>
</dbReference>
<dbReference type="Gene3D" id="2.40.10.10">
    <property type="entry name" value="Trypsin-like serine proteases"/>
    <property type="match status" value="2"/>
</dbReference>
<dbReference type="Pfam" id="PF13365">
    <property type="entry name" value="Trypsin_2"/>
    <property type="match status" value="1"/>
</dbReference>
<evidence type="ECO:0000256" key="1">
    <source>
        <dbReference type="ARBA" id="ARBA00010541"/>
    </source>
</evidence>
<protein>
    <submittedName>
        <fullName evidence="7">HtrA2 peptidase</fullName>
        <ecNumber evidence="7">3.4.21.108</ecNumber>
    </submittedName>
</protein>
<dbReference type="InterPro" id="IPR043504">
    <property type="entry name" value="Peptidase_S1_PA_chymotrypsin"/>
</dbReference>
<comment type="similarity">
    <text evidence="1">Belongs to the peptidase S1C family.</text>
</comment>
<proteinExistence type="inferred from homology"/>
<dbReference type="PROSITE" id="PS50106">
    <property type="entry name" value="PDZ"/>
    <property type="match status" value="1"/>
</dbReference>
<keyword evidence="5" id="KW-0812">Transmembrane</keyword>
<dbReference type="STRING" id="502025.Hoch_6645"/>
<keyword evidence="8" id="KW-1185">Reference proteome</keyword>
<dbReference type="HOGENOM" id="CLU_020120_2_0_7"/>
<dbReference type="InterPro" id="IPR051201">
    <property type="entry name" value="Chloro_Bact_Ser_Proteases"/>
</dbReference>
<dbReference type="FunFam" id="2.40.10.10:FF:000001">
    <property type="entry name" value="Periplasmic serine protease DegS"/>
    <property type="match status" value="1"/>
</dbReference>
<dbReference type="SMART" id="SM00228">
    <property type="entry name" value="PDZ"/>
    <property type="match status" value="1"/>
</dbReference>
<reference evidence="7 8" key="1">
    <citation type="journal article" date="2010" name="Stand. Genomic Sci.">
        <title>Complete genome sequence of Haliangium ochraceum type strain (SMP-2).</title>
        <authorList>
            <consortium name="US DOE Joint Genome Institute (JGI-PGF)"/>
            <person name="Ivanova N."/>
            <person name="Daum C."/>
            <person name="Lang E."/>
            <person name="Abt B."/>
            <person name="Kopitz M."/>
            <person name="Saunders E."/>
            <person name="Lapidus A."/>
            <person name="Lucas S."/>
            <person name="Glavina Del Rio T."/>
            <person name="Nolan M."/>
            <person name="Tice H."/>
            <person name="Copeland A."/>
            <person name="Cheng J.F."/>
            <person name="Chen F."/>
            <person name="Bruce D."/>
            <person name="Goodwin L."/>
            <person name="Pitluck S."/>
            <person name="Mavromatis K."/>
            <person name="Pati A."/>
            <person name="Mikhailova N."/>
            <person name="Chen A."/>
            <person name="Palaniappan K."/>
            <person name="Land M."/>
            <person name="Hauser L."/>
            <person name="Chang Y.J."/>
            <person name="Jeffries C.D."/>
            <person name="Detter J.C."/>
            <person name="Brettin T."/>
            <person name="Rohde M."/>
            <person name="Goker M."/>
            <person name="Bristow J."/>
            <person name="Markowitz V."/>
            <person name="Eisen J.A."/>
            <person name="Hugenholtz P."/>
            <person name="Kyrpides N.C."/>
            <person name="Klenk H.P."/>
        </authorList>
    </citation>
    <scope>NUCLEOTIDE SEQUENCE [LARGE SCALE GENOMIC DNA]</scope>
    <source>
        <strain evidence="8">DSM 14365 / CIP 107738 / JCM 11303 / AJ 13395 / SMP-2</strain>
    </source>
</reference>
<accession>D0LRW9</accession>